<keyword evidence="2" id="KW-1185">Reference proteome</keyword>
<dbReference type="EMBL" id="JACJTU010000015">
    <property type="protein sequence ID" value="MBD2735563.1"/>
    <property type="molecule type" value="Genomic_DNA"/>
</dbReference>
<organism evidence="1 2">
    <name type="scientific">Nostoc paludosum FACHB-159</name>
    <dbReference type="NCBI Taxonomy" id="2692908"/>
    <lineage>
        <taxon>Bacteria</taxon>
        <taxon>Bacillati</taxon>
        <taxon>Cyanobacteriota</taxon>
        <taxon>Cyanophyceae</taxon>
        <taxon>Nostocales</taxon>
        <taxon>Nostocaceae</taxon>
        <taxon>Nostoc</taxon>
    </lineage>
</organism>
<dbReference type="Gene3D" id="3.30.460.10">
    <property type="entry name" value="Beta Polymerase, domain 2"/>
    <property type="match status" value="1"/>
</dbReference>
<protein>
    <submittedName>
        <fullName evidence="1">Oxalate:formate antiporter</fullName>
    </submittedName>
</protein>
<proteinExistence type="predicted"/>
<evidence type="ECO:0000313" key="2">
    <source>
        <dbReference type="Proteomes" id="UP000637383"/>
    </source>
</evidence>
<name>A0ABR8KBG9_9NOSO</name>
<comment type="caution">
    <text evidence="1">The sequence shown here is derived from an EMBL/GenBank/DDBJ whole genome shotgun (WGS) entry which is preliminary data.</text>
</comment>
<dbReference type="RefSeq" id="WP_190956218.1">
    <property type="nucleotide sequence ID" value="NZ_JACJTU010000015.1"/>
</dbReference>
<sequence length="265" mass="29638">MKIPSTALTPHRAFISNAIPHLALDQRLVGVAVAGSWAENSMDEFSDLDLIIAVEPESFEQVMFERQSIAASLGELLASFTGEHVGEPRVLICLYNSPLLHVDLKFISLADAEKRVDEPVVLWERDRRLSQVFASSTGAYPMPNEQWIEDRFWIWIHYGVGKVARGELFEALDLISYLRGTVLGPLGLLRSGCKPSGVRKIEQLAPTLAEALKGTVALYEPESCYSALERCIEIYRSLRSMTIIPHEFAEEAAVEYLKTMRACQI</sequence>
<dbReference type="Proteomes" id="UP000637383">
    <property type="component" value="Unassembled WGS sequence"/>
</dbReference>
<dbReference type="Gene3D" id="1.20.120.330">
    <property type="entry name" value="Nucleotidyltransferases domain 2"/>
    <property type="match status" value="1"/>
</dbReference>
<dbReference type="SUPFAM" id="SSF81301">
    <property type="entry name" value="Nucleotidyltransferase"/>
    <property type="match status" value="1"/>
</dbReference>
<evidence type="ECO:0000313" key="1">
    <source>
        <dbReference type="EMBL" id="MBD2735563.1"/>
    </source>
</evidence>
<dbReference type="InterPro" id="IPR043519">
    <property type="entry name" value="NT_sf"/>
</dbReference>
<gene>
    <name evidence="1" type="ORF">H6H03_16965</name>
</gene>
<reference evidence="1 2" key="1">
    <citation type="journal article" date="2020" name="ISME J.">
        <title>Comparative genomics reveals insights into cyanobacterial evolution and habitat adaptation.</title>
        <authorList>
            <person name="Chen M.Y."/>
            <person name="Teng W.K."/>
            <person name="Zhao L."/>
            <person name="Hu C.X."/>
            <person name="Zhou Y.K."/>
            <person name="Han B.P."/>
            <person name="Song L.R."/>
            <person name="Shu W.S."/>
        </authorList>
    </citation>
    <scope>NUCLEOTIDE SEQUENCE [LARGE SCALE GENOMIC DNA]</scope>
    <source>
        <strain evidence="1 2">FACHB-159</strain>
    </source>
</reference>
<accession>A0ABR8KBG9</accession>